<accession>A0A918WRI3</accession>
<dbReference type="EMBL" id="BMXI01000045">
    <property type="protein sequence ID" value="GHC68261.1"/>
    <property type="molecule type" value="Genomic_DNA"/>
</dbReference>
<reference evidence="1" key="1">
    <citation type="journal article" date="2014" name="Int. J. Syst. Evol. Microbiol.">
        <title>Complete genome sequence of Corynebacterium casei LMG S-19264T (=DSM 44701T), isolated from a smear-ripened cheese.</title>
        <authorList>
            <consortium name="US DOE Joint Genome Institute (JGI-PGF)"/>
            <person name="Walter F."/>
            <person name="Albersmeier A."/>
            <person name="Kalinowski J."/>
            <person name="Ruckert C."/>
        </authorList>
    </citation>
    <scope>NUCLEOTIDE SEQUENCE</scope>
    <source>
        <strain evidence="1">KCTC 12988</strain>
    </source>
</reference>
<proteinExistence type="predicted"/>
<comment type="caution">
    <text evidence="1">The sequence shown here is derived from an EMBL/GenBank/DDBJ whole genome shotgun (WGS) entry which is preliminary data.</text>
</comment>
<keyword evidence="2" id="KW-1185">Reference proteome</keyword>
<reference evidence="1" key="2">
    <citation type="submission" date="2020-09" db="EMBL/GenBank/DDBJ databases">
        <authorList>
            <person name="Sun Q."/>
            <person name="Kim S."/>
        </authorList>
    </citation>
    <scope>NUCLEOTIDE SEQUENCE</scope>
    <source>
        <strain evidence="1">KCTC 12988</strain>
    </source>
</reference>
<evidence type="ECO:0000313" key="1">
    <source>
        <dbReference type="EMBL" id="GHC68261.1"/>
    </source>
</evidence>
<protein>
    <submittedName>
        <fullName evidence="1">Uncharacterized protein</fullName>
    </submittedName>
</protein>
<dbReference type="Proteomes" id="UP000644507">
    <property type="component" value="Unassembled WGS sequence"/>
</dbReference>
<gene>
    <name evidence="1" type="ORF">GCM10007100_40380</name>
</gene>
<evidence type="ECO:0000313" key="2">
    <source>
        <dbReference type="Proteomes" id="UP000644507"/>
    </source>
</evidence>
<name>A0A918WRI3_9BACT</name>
<dbReference type="AlphaFoldDB" id="A0A918WRI3"/>
<sequence>MEIEWDEHGTWSESMLKSATSDPQIVYASKNSFGEALKGLEENFKVDRREVGARPIVIARNYSDSSYSGTFHVYVYSGHDYENNGETIFVWGRVMQTTVGGCFGLRMSFDEDNDTMSLFAKFEPDGPEELVLEQKRFSSCVNASPKTYKVGHLFEEESPE</sequence>
<organism evidence="1 2">
    <name type="scientific">Roseibacillus persicicus</name>
    <dbReference type="NCBI Taxonomy" id="454148"/>
    <lineage>
        <taxon>Bacteria</taxon>
        <taxon>Pseudomonadati</taxon>
        <taxon>Verrucomicrobiota</taxon>
        <taxon>Verrucomicrobiia</taxon>
        <taxon>Verrucomicrobiales</taxon>
        <taxon>Verrucomicrobiaceae</taxon>
        <taxon>Roseibacillus</taxon>
    </lineage>
</organism>